<organism evidence="2">
    <name type="scientific">Gaeumannomyces tritici (strain R3-111a-1)</name>
    <name type="common">Wheat and barley take-all root rot fungus</name>
    <name type="synonym">Gaeumannomyces graminis var. tritici</name>
    <dbReference type="NCBI Taxonomy" id="644352"/>
    <lineage>
        <taxon>Eukaryota</taxon>
        <taxon>Fungi</taxon>
        <taxon>Dikarya</taxon>
        <taxon>Ascomycota</taxon>
        <taxon>Pezizomycotina</taxon>
        <taxon>Sordariomycetes</taxon>
        <taxon>Sordariomycetidae</taxon>
        <taxon>Magnaporthales</taxon>
        <taxon>Magnaporthaceae</taxon>
        <taxon>Gaeumannomyces</taxon>
    </lineage>
</organism>
<name>J3PBT7_GAET3</name>
<dbReference type="RefSeq" id="XP_009227101.1">
    <property type="nucleotide sequence ID" value="XM_009228837.1"/>
</dbReference>
<evidence type="ECO:0000313" key="3">
    <source>
        <dbReference type="EnsemblFungi" id="EJT71704"/>
    </source>
</evidence>
<keyword evidence="1" id="KW-0732">Signal</keyword>
<sequence length="110" mass="11965">MRSATLRLVTLVGLQRGPACVSAEAHGPGTVQGYGCGPELGGRRKDFELPIVSQVPRHGTESRVDSWQEEERGYGKGEVVWRAKWTNMTIGLGIRQSGQETVIETAGRKS</sequence>
<dbReference type="GeneID" id="20351416"/>
<reference evidence="2" key="3">
    <citation type="submission" date="2010-09" db="EMBL/GenBank/DDBJ databases">
        <title>Annotation of Gaeumannomyces graminis var. tritici R3-111a-1.</title>
        <authorList>
            <consortium name="The Broad Institute Genome Sequencing Platform"/>
            <person name="Ma L.-J."/>
            <person name="Dead R."/>
            <person name="Young S.K."/>
            <person name="Zeng Q."/>
            <person name="Gargeya S."/>
            <person name="Fitzgerald M."/>
            <person name="Haas B."/>
            <person name="Abouelleil A."/>
            <person name="Alvarado L."/>
            <person name="Arachchi H.M."/>
            <person name="Berlin A."/>
            <person name="Brown A."/>
            <person name="Chapman S.B."/>
            <person name="Chen Z."/>
            <person name="Dunbar C."/>
            <person name="Freedman E."/>
            <person name="Gearin G."/>
            <person name="Gellesch M."/>
            <person name="Goldberg J."/>
            <person name="Griggs A."/>
            <person name="Gujja S."/>
            <person name="Heiman D."/>
            <person name="Howarth C."/>
            <person name="Larson L."/>
            <person name="Lui A."/>
            <person name="MacDonald P.J.P."/>
            <person name="Mehta T."/>
            <person name="Montmayeur A."/>
            <person name="Murphy C."/>
            <person name="Neiman D."/>
            <person name="Pearson M."/>
            <person name="Priest M."/>
            <person name="Roberts A."/>
            <person name="Saif S."/>
            <person name="Shea T."/>
            <person name="Shenoy N."/>
            <person name="Sisk P."/>
            <person name="Stolte C."/>
            <person name="Sykes S."/>
            <person name="Yandava C."/>
            <person name="Wortman J."/>
            <person name="Nusbaum C."/>
            <person name="Birren B."/>
        </authorList>
    </citation>
    <scope>NUCLEOTIDE SEQUENCE</scope>
    <source>
        <strain evidence="2">R3-111a-1</strain>
    </source>
</reference>
<dbReference type="EMBL" id="GL385400">
    <property type="protein sequence ID" value="EJT71704.1"/>
    <property type="molecule type" value="Genomic_DNA"/>
</dbReference>
<keyword evidence="4" id="KW-1185">Reference proteome</keyword>
<evidence type="ECO:0000256" key="1">
    <source>
        <dbReference type="SAM" id="SignalP"/>
    </source>
</evidence>
<dbReference type="Proteomes" id="UP000006039">
    <property type="component" value="Unassembled WGS sequence"/>
</dbReference>
<reference evidence="4" key="1">
    <citation type="submission" date="2010-07" db="EMBL/GenBank/DDBJ databases">
        <title>The genome sequence of Gaeumannomyces graminis var. tritici strain R3-111a-1.</title>
        <authorList>
            <consortium name="The Broad Institute Genome Sequencing Platform"/>
            <person name="Ma L.-J."/>
            <person name="Dead R."/>
            <person name="Young S."/>
            <person name="Zeng Q."/>
            <person name="Koehrsen M."/>
            <person name="Alvarado L."/>
            <person name="Berlin A."/>
            <person name="Chapman S.B."/>
            <person name="Chen Z."/>
            <person name="Freedman E."/>
            <person name="Gellesch M."/>
            <person name="Goldberg J."/>
            <person name="Griggs A."/>
            <person name="Gujja S."/>
            <person name="Heilman E.R."/>
            <person name="Heiman D."/>
            <person name="Hepburn T."/>
            <person name="Howarth C."/>
            <person name="Jen D."/>
            <person name="Larson L."/>
            <person name="Mehta T."/>
            <person name="Neiman D."/>
            <person name="Pearson M."/>
            <person name="Roberts A."/>
            <person name="Saif S."/>
            <person name="Shea T."/>
            <person name="Shenoy N."/>
            <person name="Sisk P."/>
            <person name="Stolte C."/>
            <person name="Sykes S."/>
            <person name="Walk T."/>
            <person name="White J."/>
            <person name="Yandava C."/>
            <person name="Haas B."/>
            <person name="Nusbaum C."/>
            <person name="Birren B."/>
        </authorList>
    </citation>
    <scope>NUCLEOTIDE SEQUENCE [LARGE SCALE GENOMIC DNA]</scope>
    <source>
        <strain evidence="4">R3-111a-1</strain>
    </source>
</reference>
<reference evidence="3" key="5">
    <citation type="submission" date="2018-04" db="UniProtKB">
        <authorList>
            <consortium name="EnsemblFungi"/>
        </authorList>
    </citation>
    <scope>IDENTIFICATION</scope>
    <source>
        <strain evidence="3">R3-111a-1</strain>
    </source>
</reference>
<accession>J3PBT7</accession>
<proteinExistence type="predicted"/>
<dbReference type="AlphaFoldDB" id="J3PBT7"/>
<protein>
    <submittedName>
        <fullName evidence="2 3">Uncharacterized protein</fullName>
    </submittedName>
</protein>
<evidence type="ECO:0000313" key="2">
    <source>
        <dbReference type="EMBL" id="EJT71704.1"/>
    </source>
</evidence>
<gene>
    <name evidence="3" type="primary">20351416</name>
    <name evidence="2" type="ORF">GGTG_10958</name>
</gene>
<feature type="signal peptide" evidence="1">
    <location>
        <begin position="1"/>
        <end position="23"/>
    </location>
</feature>
<reference evidence="2" key="2">
    <citation type="submission" date="2010-07" db="EMBL/GenBank/DDBJ databases">
        <authorList>
            <consortium name="The Broad Institute Genome Sequencing Platform"/>
            <consortium name="Broad Institute Genome Sequencing Center for Infectious Disease"/>
            <person name="Ma L.-J."/>
            <person name="Dead R."/>
            <person name="Young S."/>
            <person name="Zeng Q."/>
            <person name="Koehrsen M."/>
            <person name="Alvarado L."/>
            <person name="Berlin A."/>
            <person name="Chapman S.B."/>
            <person name="Chen Z."/>
            <person name="Freedman E."/>
            <person name="Gellesch M."/>
            <person name="Goldberg J."/>
            <person name="Griggs A."/>
            <person name="Gujja S."/>
            <person name="Heilman E.R."/>
            <person name="Heiman D."/>
            <person name="Hepburn T."/>
            <person name="Howarth C."/>
            <person name="Jen D."/>
            <person name="Larson L."/>
            <person name="Mehta T."/>
            <person name="Neiman D."/>
            <person name="Pearson M."/>
            <person name="Roberts A."/>
            <person name="Saif S."/>
            <person name="Shea T."/>
            <person name="Shenoy N."/>
            <person name="Sisk P."/>
            <person name="Stolte C."/>
            <person name="Sykes S."/>
            <person name="Walk T."/>
            <person name="White J."/>
            <person name="Yandava C."/>
            <person name="Haas B."/>
            <person name="Nusbaum C."/>
            <person name="Birren B."/>
        </authorList>
    </citation>
    <scope>NUCLEOTIDE SEQUENCE</scope>
    <source>
        <strain evidence="2">R3-111a-1</strain>
    </source>
</reference>
<dbReference type="EnsemblFungi" id="EJT71704">
    <property type="protein sequence ID" value="EJT71704"/>
    <property type="gene ID" value="GGTG_10958"/>
</dbReference>
<evidence type="ECO:0000313" key="4">
    <source>
        <dbReference type="Proteomes" id="UP000006039"/>
    </source>
</evidence>
<feature type="chain" id="PRO_5015095106" evidence="1">
    <location>
        <begin position="24"/>
        <end position="110"/>
    </location>
</feature>
<reference evidence="3" key="4">
    <citation type="journal article" date="2015" name="G3 (Bethesda)">
        <title>Genome sequences of three phytopathogenic species of the Magnaporthaceae family of fungi.</title>
        <authorList>
            <person name="Okagaki L.H."/>
            <person name="Nunes C.C."/>
            <person name="Sailsbery J."/>
            <person name="Clay B."/>
            <person name="Brown D."/>
            <person name="John T."/>
            <person name="Oh Y."/>
            <person name="Young N."/>
            <person name="Fitzgerald M."/>
            <person name="Haas B.J."/>
            <person name="Zeng Q."/>
            <person name="Young S."/>
            <person name="Adiconis X."/>
            <person name="Fan L."/>
            <person name="Levin J.Z."/>
            <person name="Mitchell T.K."/>
            <person name="Okubara P.A."/>
            <person name="Farman M.L."/>
            <person name="Kohn L.M."/>
            <person name="Birren B."/>
            <person name="Ma L.-J."/>
            <person name="Dean R.A."/>
        </authorList>
    </citation>
    <scope>NUCLEOTIDE SEQUENCE</scope>
    <source>
        <strain evidence="3">R3-111a-1</strain>
    </source>
</reference>
<dbReference type="HOGENOM" id="CLU_2171243_0_0_1"/>
<dbReference type="VEuPathDB" id="FungiDB:GGTG_10958"/>